<gene>
    <name evidence="1" type="ORF">F4820DRAFT_267722</name>
</gene>
<accession>A0ACB9Z3A9</accession>
<evidence type="ECO:0000313" key="2">
    <source>
        <dbReference type="Proteomes" id="UP001497700"/>
    </source>
</evidence>
<reference evidence="1 2" key="1">
    <citation type="journal article" date="2022" name="New Phytol.">
        <title>Ecological generalism drives hyperdiversity of secondary metabolite gene clusters in xylarialean endophytes.</title>
        <authorList>
            <person name="Franco M.E.E."/>
            <person name="Wisecaver J.H."/>
            <person name="Arnold A.E."/>
            <person name="Ju Y.M."/>
            <person name="Slot J.C."/>
            <person name="Ahrendt S."/>
            <person name="Moore L.P."/>
            <person name="Eastman K.E."/>
            <person name="Scott K."/>
            <person name="Konkel Z."/>
            <person name="Mondo S.J."/>
            <person name="Kuo A."/>
            <person name="Hayes R.D."/>
            <person name="Haridas S."/>
            <person name="Andreopoulos B."/>
            <person name="Riley R."/>
            <person name="LaButti K."/>
            <person name="Pangilinan J."/>
            <person name="Lipzen A."/>
            <person name="Amirebrahimi M."/>
            <person name="Yan J."/>
            <person name="Adam C."/>
            <person name="Keymanesh K."/>
            <person name="Ng V."/>
            <person name="Louie K."/>
            <person name="Northen T."/>
            <person name="Drula E."/>
            <person name="Henrissat B."/>
            <person name="Hsieh H.M."/>
            <person name="Youens-Clark K."/>
            <person name="Lutzoni F."/>
            <person name="Miadlikowska J."/>
            <person name="Eastwood D.C."/>
            <person name="Hamelin R.C."/>
            <person name="Grigoriev I.V."/>
            <person name="U'Ren J.M."/>
        </authorList>
    </citation>
    <scope>NUCLEOTIDE SEQUENCE [LARGE SCALE GENOMIC DNA]</scope>
    <source>
        <strain evidence="1 2">CBS 119005</strain>
    </source>
</reference>
<organism evidence="1 2">
    <name type="scientific">Hypoxylon rubiginosum</name>
    <dbReference type="NCBI Taxonomy" id="110542"/>
    <lineage>
        <taxon>Eukaryota</taxon>
        <taxon>Fungi</taxon>
        <taxon>Dikarya</taxon>
        <taxon>Ascomycota</taxon>
        <taxon>Pezizomycotina</taxon>
        <taxon>Sordariomycetes</taxon>
        <taxon>Xylariomycetidae</taxon>
        <taxon>Xylariales</taxon>
        <taxon>Hypoxylaceae</taxon>
        <taxon>Hypoxylon</taxon>
    </lineage>
</organism>
<proteinExistence type="predicted"/>
<dbReference type="Proteomes" id="UP001497700">
    <property type="component" value="Unassembled WGS sequence"/>
</dbReference>
<evidence type="ECO:0000313" key="1">
    <source>
        <dbReference type="EMBL" id="KAI4866215.1"/>
    </source>
</evidence>
<keyword evidence="2" id="KW-1185">Reference proteome</keyword>
<comment type="caution">
    <text evidence="1">The sequence shown here is derived from an EMBL/GenBank/DDBJ whole genome shotgun (WGS) entry which is preliminary data.</text>
</comment>
<name>A0ACB9Z3A9_9PEZI</name>
<dbReference type="EMBL" id="MU393462">
    <property type="protein sequence ID" value="KAI4866215.1"/>
    <property type="molecule type" value="Genomic_DNA"/>
</dbReference>
<protein>
    <submittedName>
        <fullName evidence="1">Heterokaryon incompatibility protein-domain-containing protein</fullName>
    </submittedName>
</protein>
<sequence>MSKSSDWAAWERSLKVKGCPASCWVRNLPLPDALHSLDLGSKTNLPPVEESIREAAAAKLYRTIKPWQTRIIRVDPSSRFNEPVVCALLEADVIIHDGLGVVEEDGPREVPYEALSYTWGAPVFSHPVQINGIEFFITKNLDSALRHLRLPDAARYLWVDAICINQFDVKEKSIQVGRMFSIYQKARRVVAWNSGWDRQKSAILTSVLENLSGSQKHSDDCLARFETLHQFLVDACEPPLFKRTWVRQEAFAARDLVMQFGDLFMAWRDYERIKDFVASIKGRATSSPESGLPDYTDALYLKSPYNAIMTLVQPDYKYDHKSHFERNQAARNAPVSLLDALVFSSSFGVTDPRDLVYGILGFTTVPISQGGVDINRPSLRVDYSRPISKVFQDVVRYEIARAESLSILDFVGSRVAQSDLPSWTPDWRSYDPNVAQHRVLNRINSWKYGFIDVQKIGISWKPIPQPPNGNGILCTRGVVLGVLQDSIDEATAWAPFISPGFEAGFKERFGGRSFHSESLFPGVKQDYKSTFHGLFHDGNFPLYEGEVMGVEASDAGRRMMTVLQLAMLEKIKQAVRGRVIVPPEPIRGNHVLGFASSSVSISAKGSKSNDIIVLLQGASFPVVLRHHGLGRYTLVGRSIFPFWFEHKSASFDDLRMDEMAWSSSNAVYTETSNILESRLLWPEKMASIWKPALQDPEFLGVLEDFQLV</sequence>